<evidence type="ECO:0000256" key="5">
    <source>
        <dbReference type="ARBA" id="ARBA00023150"/>
    </source>
</evidence>
<name>A0ABT2VR65_9ALTE</name>
<dbReference type="Pfam" id="PF02391">
    <property type="entry name" value="MoaE"/>
    <property type="match status" value="1"/>
</dbReference>
<dbReference type="InterPro" id="IPR036563">
    <property type="entry name" value="MoaE_sf"/>
</dbReference>
<dbReference type="RefSeq" id="WP_262995862.1">
    <property type="nucleotide sequence ID" value="NZ_JAOTJC010000013.1"/>
</dbReference>
<evidence type="ECO:0000256" key="7">
    <source>
        <dbReference type="ARBA" id="ARBA00029745"/>
    </source>
</evidence>
<comment type="similarity">
    <text evidence="2">Belongs to the MoaE family.</text>
</comment>
<evidence type="ECO:0000256" key="4">
    <source>
        <dbReference type="ARBA" id="ARBA00013858"/>
    </source>
</evidence>
<proteinExistence type="inferred from homology"/>
<dbReference type="Gene3D" id="3.90.1170.40">
    <property type="entry name" value="Molybdopterin biosynthesis MoaE subunit"/>
    <property type="match status" value="1"/>
</dbReference>
<dbReference type="Proteomes" id="UP001209257">
    <property type="component" value="Unassembled WGS sequence"/>
</dbReference>
<dbReference type="EMBL" id="JAOTJC010000013">
    <property type="protein sequence ID" value="MCU7555817.1"/>
    <property type="molecule type" value="Genomic_DNA"/>
</dbReference>
<dbReference type="SUPFAM" id="SSF54690">
    <property type="entry name" value="Molybdopterin synthase subunit MoaE"/>
    <property type="match status" value="1"/>
</dbReference>
<dbReference type="PANTHER" id="PTHR23404">
    <property type="entry name" value="MOLYBDOPTERIN SYNTHASE RELATED"/>
    <property type="match status" value="1"/>
</dbReference>
<comment type="catalytic activity">
    <reaction evidence="11">
        <text>2 [molybdopterin-synthase sulfur-carrier protein]-C-terminal-Gly-aminoethanethioate + cyclic pyranopterin phosphate + H2O = molybdopterin + 2 [molybdopterin-synthase sulfur-carrier protein]-C-terminal Gly-Gly + 2 H(+)</text>
        <dbReference type="Rhea" id="RHEA:26333"/>
        <dbReference type="Rhea" id="RHEA-COMP:12202"/>
        <dbReference type="Rhea" id="RHEA-COMP:19907"/>
        <dbReference type="ChEBI" id="CHEBI:15377"/>
        <dbReference type="ChEBI" id="CHEBI:15378"/>
        <dbReference type="ChEBI" id="CHEBI:58698"/>
        <dbReference type="ChEBI" id="CHEBI:59648"/>
        <dbReference type="ChEBI" id="CHEBI:90778"/>
        <dbReference type="ChEBI" id="CHEBI:232372"/>
        <dbReference type="EC" id="2.8.1.12"/>
    </reaction>
</comment>
<keyword evidence="5" id="KW-0501">Molybdenum cofactor biosynthesis</keyword>
<comment type="caution">
    <text evidence="12">The sequence shown here is derived from an EMBL/GenBank/DDBJ whole genome shotgun (WGS) entry which is preliminary data.</text>
</comment>
<evidence type="ECO:0000313" key="13">
    <source>
        <dbReference type="Proteomes" id="UP001209257"/>
    </source>
</evidence>
<evidence type="ECO:0000256" key="2">
    <source>
        <dbReference type="ARBA" id="ARBA00005426"/>
    </source>
</evidence>
<evidence type="ECO:0000256" key="1">
    <source>
        <dbReference type="ARBA" id="ARBA00005046"/>
    </source>
</evidence>
<organism evidence="12 13">
    <name type="scientific">Alteromonas salexigens</name>
    <dbReference type="NCBI Taxonomy" id="2982530"/>
    <lineage>
        <taxon>Bacteria</taxon>
        <taxon>Pseudomonadati</taxon>
        <taxon>Pseudomonadota</taxon>
        <taxon>Gammaproteobacteria</taxon>
        <taxon>Alteromonadales</taxon>
        <taxon>Alteromonadaceae</taxon>
        <taxon>Alteromonas/Salinimonas group</taxon>
        <taxon>Alteromonas</taxon>
    </lineage>
</organism>
<evidence type="ECO:0000256" key="6">
    <source>
        <dbReference type="ARBA" id="ARBA00026066"/>
    </source>
</evidence>
<accession>A0ABT2VR65</accession>
<evidence type="ECO:0000256" key="9">
    <source>
        <dbReference type="ARBA" id="ARBA00030781"/>
    </source>
</evidence>
<reference evidence="13" key="1">
    <citation type="submission" date="2023-07" db="EMBL/GenBank/DDBJ databases">
        <title>Study on multiphase classification of strain Alteromonas salexigens isolated from the Yellow Sea.</title>
        <authorList>
            <person name="Sun L."/>
        </authorList>
    </citation>
    <scope>NUCLEOTIDE SEQUENCE [LARGE SCALE GENOMIC DNA]</scope>
    <source>
        <strain evidence="13">ASW11-19</strain>
    </source>
</reference>
<protein>
    <recommendedName>
        <fullName evidence="4">Molybdopterin synthase catalytic subunit</fullName>
        <ecNumber evidence="3">2.8.1.12</ecNumber>
    </recommendedName>
    <alternativeName>
        <fullName evidence="9">MPT synthase subunit 2</fullName>
    </alternativeName>
    <alternativeName>
        <fullName evidence="7">Molybdenum cofactor biosynthesis protein E</fullName>
    </alternativeName>
    <alternativeName>
        <fullName evidence="8">Molybdopterin-converting factor large subunit</fullName>
    </alternativeName>
    <alternativeName>
        <fullName evidence="10">Molybdopterin-converting factor subunit 2</fullName>
    </alternativeName>
</protein>
<evidence type="ECO:0000256" key="8">
    <source>
        <dbReference type="ARBA" id="ARBA00030407"/>
    </source>
</evidence>
<evidence type="ECO:0000256" key="3">
    <source>
        <dbReference type="ARBA" id="ARBA00011950"/>
    </source>
</evidence>
<keyword evidence="13" id="KW-1185">Reference proteome</keyword>
<evidence type="ECO:0000256" key="10">
    <source>
        <dbReference type="ARBA" id="ARBA00032474"/>
    </source>
</evidence>
<comment type="pathway">
    <text evidence="1">Cofactor biosynthesis; molybdopterin biosynthesis.</text>
</comment>
<gene>
    <name evidence="12" type="ORF">OCL06_14600</name>
</gene>
<dbReference type="EC" id="2.8.1.12" evidence="3"/>
<comment type="subunit">
    <text evidence="6">Heterotetramer of 2 MoaD subunits and 2 MoaE subunits. Also stable as homodimer. The enzyme changes between these two forms during catalysis.</text>
</comment>
<evidence type="ECO:0000256" key="11">
    <source>
        <dbReference type="ARBA" id="ARBA00049878"/>
    </source>
</evidence>
<dbReference type="CDD" id="cd00756">
    <property type="entry name" value="MoaE"/>
    <property type="match status" value="1"/>
</dbReference>
<sequence length="162" mass="17685">MFASVTTSPLNAPTCYETFTAQLPAGETGAIVTFTGRVRDFNDTGALDGIELEHYPGMTENAMAKLLDEARERFSLIDAGVVHRVGHIANNEDIVWVGCAAMRRQAAFDAAAFIMDTLKQAVPLWKKEFATNGEGAWVKPKASDTQAAMQWLKSDDKEAQSE</sequence>
<evidence type="ECO:0000313" key="12">
    <source>
        <dbReference type="EMBL" id="MCU7555817.1"/>
    </source>
</evidence>
<dbReference type="InterPro" id="IPR003448">
    <property type="entry name" value="Mopterin_biosynth_MoaE"/>
</dbReference>